<dbReference type="Gene3D" id="3.40.309.10">
    <property type="entry name" value="Aldehyde Dehydrogenase, Chain A, domain 2"/>
    <property type="match status" value="1"/>
</dbReference>
<evidence type="ECO:0000256" key="2">
    <source>
        <dbReference type="ARBA" id="ARBA00023002"/>
    </source>
</evidence>
<dbReference type="GO" id="GO:0006081">
    <property type="term" value="P:aldehyde metabolic process"/>
    <property type="evidence" value="ECO:0007669"/>
    <property type="project" value="InterPro"/>
</dbReference>
<evidence type="ECO:0000313" key="8">
    <source>
        <dbReference type="Proteomes" id="UP000194360"/>
    </source>
</evidence>
<keyword evidence="2 5" id="KW-0560">Oxidoreductase</keyword>
<evidence type="ECO:0000256" key="5">
    <source>
        <dbReference type="RuleBase" id="RU003345"/>
    </source>
</evidence>
<comment type="similarity">
    <text evidence="1 5">Belongs to the aldehyde dehydrogenase family.</text>
</comment>
<evidence type="ECO:0000313" key="7">
    <source>
        <dbReference type="EMBL" id="OSY34368.1"/>
    </source>
</evidence>
<feature type="active site" evidence="4">
    <location>
        <position position="129"/>
    </location>
</feature>
<proteinExistence type="inferred from homology"/>
<dbReference type="GO" id="GO:0005737">
    <property type="term" value="C:cytoplasm"/>
    <property type="evidence" value="ECO:0007669"/>
    <property type="project" value="TreeGrafter"/>
</dbReference>
<dbReference type="AlphaFoldDB" id="A0A1Y2MIT2"/>
<dbReference type="Gene3D" id="3.40.605.10">
    <property type="entry name" value="Aldehyde Dehydrogenase, Chain A, domain 1"/>
    <property type="match status" value="1"/>
</dbReference>
<dbReference type="EC" id="1.2.1.3" evidence="7"/>
<keyword evidence="3" id="KW-0520">NAD</keyword>
<sequence>MAPVPVELTVPTPGAEAFLTYEAKGTVLLFGPWNFPFHLIVKPLVAMIAAGNTVVVKPSEMAPATSALVAGIIRDVFPEEEVAVFEGDIPVATALLEKPFDHMFMTGSPNVGKVMMTAAAKHLASVTLELGGKNPAILDGTADLELAARQLATGRTMNGGQVCLSTDYVLVPNAMKDELISRIAAAFSADFYTDGEFRADAGARFVDRRNFERVTGYLDDAVAKGATVHAGGGSDADRLVLEPTVVSGAPLDSDLMREEIFGPIVAVVGYDDLSEALELIHSHGKPLGMCVFSRDDEFVRTVLAHTSSGGVSVNNWSGNYFDDALPFGGTGASGIGRYHSVHGFRELSHERAVFRTPA</sequence>
<dbReference type="InterPro" id="IPR012394">
    <property type="entry name" value="Aldehyde_DH_NAD(P)"/>
</dbReference>
<evidence type="ECO:0000259" key="6">
    <source>
        <dbReference type="Pfam" id="PF00171"/>
    </source>
</evidence>
<evidence type="ECO:0000256" key="3">
    <source>
        <dbReference type="ARBA" id="ARBA00023027"/>
    </source>
</evidence>
<dbReference type="Proteomes" id="UP000194360">
    <property type="component" value="Unassembled WGS sequence"/>
</dbReference>
<reference evidence="7 8" key="1">
    <citation type="submission" date="2016-09" db="EMBL/GenBank/DDBJ databases">
        <title>Pseudonocardia autotrophica DSM535, a candidate organism with high potential of specific P450 cytochromes.</title>
        <authorList>
            <person name="Grumaz C."/>
            <person name="Vainshtein Y."/>
            <person name="Kirstahler P."/>
            <person name="Sohn K."/>
        </authorList>
    </citation>
    <scope>NUCLEOTIDE SEQUENCE [LARGE SCALE GENOMIC DNA]</scope>
    <source>
        <strain evidence="7 8">DSM 535</strain>
    </source>
</reference>
<organism evidence="7 8">
    <name type="scientific">Pseudonocardia autotrophica</name>
    <name type="common">Amycolata autotrophica</name>
    <name type="synonym">Nocardia autotrophica</name>
    <dbReference type="NCBI Taxonomy" id="2074"/>
    <lineage>
        <taxon>Bacteria</taxon>
        <taxon>Bacillati</taxon>
        <taxon>Actinomycetota</taxon>
        <taxon>Actinomycetes</taxon>
        <taxon>Pseudonocardiales</taxon>
        <taxon>Pseudonocardiaceae</taxon>
        <taxon>Pseudonocardia</taxon>
    </lineage>
</organism>
<evidence type="ECO:0000256" key="1">
    <source>
        <dbReference type="ARBA" id="ARBA00009986"/>
    </source>
</evidence>
<protein>
    <submittedName>
        <fullName evidence="7">Aldehyde dehydrogenase</fullName>
        <ecNumber evidence="7">1.2.1.3</ecNumber>
    </submittedName>
</protein>
<dbReference type="PROSITE" id="PS00687">
    <property type="entry name" value="ALDEHYDE_DEHYDR_GLU"/>
    <property type="match status" value="1"/>
</dbReference>
<comment type="caution">
    <text evidence="7">The sequence shown here is derived from an EMBL/GenBank/DDBJ whole genome shotgun (WGS) entry which is preliminary data.</text>
</comment>
<dbReference type="PANTHER" id="PTHR43570:SF20">
    <property type="entry name" value="ALDEHYDE DEHYDROGENASE ALDX-RELATED"/>
    <property type="match status" value="1"/>
</dbReference>
<dbReference type="PANTHER" id="PTHR43570">
    <property type="entry name" value="ALDEHYDE DEHYDROGENASE"/>
    <property type="match status" value="1"/>
</dbReference>
<dbReference type="InterPro" id="IPR015590">
    <property type="entry name" value="Aldehyde_DH_dom"/>
</dbReference>
<dbReference type="GO" id="GO:0004029">
    <property type="term" value="F:aldehyde dehydrogenase (NAD+) activity"/>
    <property type="evidence" value="ECO:0007669"/>
    <property type="project" value="UniProtKB-EC"/>
</dbReference>
<dbReference type="Pfam" id="PF00171">
    <property type="entry name" value="Aldedh"/>
    <property type="match status" value="1"/>
</dbReference>
<dbReference type="InterPro" id="IPR029510">
    <property type="entry name" value="Ald_DH_CS_GLU"/>
</dbReference>
<name>A0A1Y2MIT2_PSEAH</name>
<dbReference type="InterPro" id="IPR016161">
    <property type="entry name" value="Ald_DH/histidinol_DH"/>
</dbReference>
<dbReference type="STRING" id="2074.BG845_06928"/>
<gene>
    <name evidence="7" type="primary">alkH</name>
    <name evidence="7" type="ORF">BG845_06928</name>
</gene>
<keyword evidence="8" id="KW-1185">Reference proteome</keyword>
<dbReference type="SUPFAM" id="SSF53720">
    <property type="entry name" value="ALDH-like"/>
    <property type="match status" value="1"/>
</dbReference>
<dbReference type="EMBL" id="MIGB01000112">
    <property type="protein sequence ID" value="OSY34368.1"/>
    <property type="molecule type" value="Genomic_DNA"/>
</dbReference>
<evidence type="ECO:0000256" key="4">
    <source>
        <dbReference type="PROSITE-ProRule" id="PRU10007"/>
    </source>
</evidence>
<accession>A0A1Y2MIT2</accession>
<dbReference type="InterPro" id="IPR016162">
    <property type="entry name" value="Ald_DH_N"/>
</dbReference>
<dbReference type="InterPro" id="IPR016163">
    <property type="entry name" value="Ald_DH_C"/>
</dbReference>
<feature type="domain" description="Aldehyde dehydrogenase" evidence="6">
    <location>
        <begin position="11"/>
        <end position="351"/>
    </location>
</feature>